<keyword evidence="2 6" id="KW-0812">Transmembrane</keyword>
<evidence type="ECO:0000256" key="6">
    <source>
        <dbReference type="SAM" id="Phobius"/>
    </source>
</evidence>
<dbReference type="PANTHER" id="PTHR30474:SF1">
    <property type="entry name" value="PEPTIDOGLYCAN GLYCOSYLTRANSFERASE MRDB"/>
    <property type="match status" value="1"/>
</dbReference>
<sequence>MGTAMVLVPIFFSILFLCGENLKYIFFTFAAGICAMPVLWHVLKDYQKTRLMIFVNPNLDPLGAGYTILQSKIAIGSGGLLGKGWLNGTQGHLKFLPEKHTDFIFSGIGEEWGFLGALAIISLYAIVIARGLKIIYEIEDTHGRAIATGVIALISFQFSVNIAMTIGFMPVVGIPLPMISYGGSNAIATLIGIGLLLSASRRL</sequence>
<comment type="subcellular location">
    <subcellularLocation>
        <location evidence="1">Membrane</location>
        <topology evidence="1">Multi-pass membrane protein</topology>
    </subcellularLocation>
</comment>
<dbReference type="GO" id="GO:0008360">
    <property type="term" value="P:regulation of cell shape"/>
    <property type="evidence" value="ECO:0007669"/>
    <property type="project" value="UniProtKB-KW"/>
</dbReference>
<evidence type="ECO:0000256" key="5">
    <source>
        <dbReference type="ARBA" id="ARBA00023136"/>
    </source>
</evidence>
<evidence type="ECO:0000256" key="3">
    <source>
        <dbReference type="ARBA" id="ARBA00022960"/>
    </source>
</evidence>
<dbReference type="GO" id="GO:0051301">
    <property type="term" value="P:cell division"/>
    <property type="evidence" value="ECO:0007669"/>
    <property type="project" value="InterPro"/>
</dbReference>
<keyword evidence="3" id="KW-0133">Cell shape</keyword>
<dbReference type="AlphaFoldDB" id="A0A0F0CRZ7"/>
<feature type="transmembrane region" description="Helical" evidence="6">
    <location>
        <begin position="144"/>
        <end position="172"/>
    </location>
</feature>
<evidence type="ECO:0000313" key="8">
    <source>
        <dbReference type="Proteomes" id="UP000033428"/>
    </source>
</evidence>
<dbReference type="Pfam" id="PF01098">
    <property type="entry name" value="FTSW_RODA_SPOVE"/>
    <property type="match status" value="1"/>
</dbReference>
<dbReference type="PATRIC" id="fig|1609969.3.peg.75"/>
<reference evidence="7 8" key="1">
    <citation type="submission" date="2015-02" db="EMBL/GenBank/DDBJ databases">
        <title>Single-cell genomics of uncultivated deep-branching MTB reveals a conserved set of magnetosome genes.</title>
        <authorList>
            <person name="Kolinko S."/>
            <person name="Richter M."/>
            <person name="Glockner F.O."/>
            <person name="Brachmann A."/>
            <person name="Schuler D."/>
        </authorList>
    </citation>
    <scope>NUCLEOTIDE SEQUENCE [LARGE SCALE GENOMIC DNA]</scope>
    <source>
        <strain evidence="7">SKK-01</strain>
    </source>
</reference>
<dbReference type="InterPro" id="IPR001182">
    <property type="entry name" value="FtsW/RodA"/>
</dbReference>
<feature type="transmembrane region" description="Helical" evidence="6">
    <location>
        <begin position="178"/>
        <end position="197"/>
    </location>
</feature>
<feature type="transmembrane region" description="Helical" evidence="6">
    <location>
        <begin position="24"/>
        <end position="43"/>
    </location>
</feature>
<feature type="transmembrane region" description="Helical" evidence="6">
    <location>
        <begin position="112"/>
        <end position="132"/>
    </location>
</feature>
<comment type="caution">
    <text evidence="7">The sequence shown here is derived from an EMBL/GenBank/DDBJ whole genome shotgun (WGS) entry which is preliminary data.</text>
</comment>
<organism evidence="7 8">
    <name type="scientific">Candidatus Omnitrophus magneticus</name>
    <dbReference type="NCBI Taxonomy" id="1609969"/>
    <lineage>
        <taxon>Bacteria</taxon>
        <taxon>Pseudomonadati</taxon>
        <taxon>Candidatus Omnitrophota</taxon>
        <taxon>Candidatus Omnitrophus</taxon>
    </lineage>
</organism>
<dbReference type="EMBL" id="JYNY01000016">
    <property type="protein sequence ID" value="KJJ86072.1"/>
    <property type="molecule type" value="Genomic_DNA"/>
</dbReference>
<evidence type="ECO:0000256" key="2">
    <source>
        <dbReference type="ARBA" id="ARBA00022692"/>
    </source>
</evidence>
<keyword evidence="8" id="KW-1185">Reference proteome</keyword>
<dbReference type="GO" id="GO:0015648">
    <property type="term" value="F:lipid-linked peptidoglycan transporter activity"/>
    <property type="evidence" value="ECO:0007669"/>
    <property type="project" value="TreeGrafter"/>
</dbReference>
<name>A0A0F0CRZ7_9BACT</name>
<proteinExistence type="predicted"/>
<keyword evidence="5 6" id="KW-0472">Membrane</keyword>
<evidence type="ECO:0000313" key="7">
    <source>
        <dbReference type="EMBL" id="KJJ86072.1"/>
    </source>
</evidence>
<dbReference type="PANTHER" id="PTHR30474">
    <property type="entry name" value="CELL CYCLE PROTEIN"/>
    <property type="match status" value="1"/>
</dbReference>
<protein>
    <submittedName>
        <fullName evidence="7">Cell cycle protein</fullName>
    </submittedName>
</protein>
<dbReference type="Proteomes" id="UP000033428">
    <property type="component" value="Unassembled WGS sequence"/>
</dbReference>
<accession>A0A0F0CRZ7</accession>
<dbReference type="GO" id="GO:0032153">
    <property type="term" value="C:cell division site"/>
    <property type="evidence" value="ECO:0007669"/>
    <property type="project" value="TreeGrafter"/>
</dbReference>
<evidence type="ECO:0000256" key="4">
    <source>
        <dbReference type="ARBA" id="ARBA00022989"/>
    </source>
</evidence>
<evidence type="ECO:0000256" key="1">
    <source>
        <dbReference type="ARBA" id="ARBA00004141"/>
    </source>
</evidence>
<dbReference type="GO" id="GO:0005886">
    <property type="term" value="C:plasma membrane"/>
    <property type="evidence" value="ECO:0007669"/>
    <property type="project" value="TreeGrafter"/>
</dbReference>
<keyword evidence="4 6" id="KW-1133">Transmembrane helix</keyword>
<gene>
    <name evidence="7" type="ORF">OMAG_000062</name>
</gene>